<evidence type="ECO:0000256" key="3">
    <source>
        <dbReference type="ARBA" id="ARBA00022989"/>
    </source>
</evidence>
<feature type="transmembrane region" description="Helical" evidence="5">
    <location>
        <begin position="388"/>
        <end position="416"/>
    </location>
</feature>
<evidence type="ECO:0000313" key="8">
    <source>
        <dbReference type="Proteomes" id="UP001240236"/>
    </source>
</evidence>
<accession>A0AAE3VZN8</accession>
<feature type="transmembrane region" description="Helical" evidence="5">
    <location>
        <begin position="116"/>
        <end position="143"/>
    </location>
</feature>
<feature type="transmembrane region" description="Helical" evidence="5">
    <location>
        <begin position="468"/>
        <end position="488"/>
    </location>
</feature>
<evidence type="ECO:0000313" key="7">
    <source>
        <dbReference type="EMBL" id="MDQ0366938.1"/>
    </source>
</evidence>
<feature type="transmembrane region" description="Helical" evidence="5">
    <location>
        <begin position="43"/>
        <end position="67"/>
    </location>
</feature>
<feature type="transmembrane region" description="Helical" evidence="5">
    <location>
        <begin position="306"/>
        <end position="330"/>
    </location>
</feature>
<dbReference type="InterPro" id="IPR004841">
    <property type="entry name" value="AA-permease/SLC12A_dom"/>
</dbReference>
<dbReference type="InterPro" id="IPR050367">
    <property type="entry name" value="APC_superfamily"/>
</dbReference>
<feature type="transmembrane region" description="Helical" evidence="5">
    <location>
        <begin position="428"/>
        <end position="448"/>
    </location>
</feature>
<gene>
    <name evidence="7" type="ORF">J2S42_003607</name>
</gene>
<keyword evidence="2 5" id="KW-0812">Transmembrane</keyword>
<dbReference type="GO" id="GO:0055085">
    <property type="term" value="P:transmembrane transport"/>
    <property type="evidence" value="ECO:0007669"/>
    <property type="project" value="InterPro"/>
</dbReference>
<keyword evidence="4 5" id="KW-0472">Membrane</keyword>
<dbReference type="Gene3D" id="1.20.1740.10">
    <property type="entry name" value="Amino acid/polyamine transporter I"/>
    <property type="match status" value="1"/>
</dbReference>
<reference evidence="7 8" key="1">
    <citation type="submission" date="2023-07" db="EMBL/GenBank/DDBJ databases">
        <title>Sequencing the genomes of 1000 actinobacteria strains.</title>
        <authorList>
            <person name="Klenk H.-P."/>
        </authorList>
    </citation>
    <scope>NUCLEOTIDE SEQUENCE [LARGE SCALE GENOMIC DNA]</scope>
    <source>
        <strain evidence="7 8">DSM 44709</strain>
    </source>
</reference>
<evidence type="ECO:0000256" key="1">
    <source>
        <dbReference type="ARBA" id="ARBA00004141"/>
    </source>
</evidence>
<feature type="transmembrane region" description="Helical" evidence="5">
    <location>
        <begin position="218"/>
        <end position="239"/>
    </location>
</feature>
<dbReference type="PANTHER" id="PTHR42770:SF16">
    <property type="entry name" value="AMINO ACID PERMEASE"/>
    <property type="match status" value="1"/>
</dbReference>
<comment type="subcellular location">
    <subcellularLocation>
        <location evidence="1">Membrane</location>
        <topology evidence="1">Multi-pass membrane protein</topology>
    </subcellularLocation>
</comment>
<keyword evidence="3 5" id="KW-1133">Transmembrane helix</keyword>
<evidence type="ECO:0000256" key="4">
    <source>
        <dbReference type="ARBA" id="ARBA00023136"/>
    </source>
</evidence>
<dbReference type="EMBL" id="JAUSUZ010000001">
    <property type="protein sequence ID" value="MDQ0366938.1"/>
    <property type="molecule type" value="Genomic_DNA"/>
</dbReference>
<feature type="transmembrane region" description="Helical" evidence="5">
    <location>
        <begin position="155"/>
        <end position="176"/>
    </location>
</feature>
<name>A0AAE3VZN8_9ACTN</name>
<dbReference type="GO" id="GO:0016020">
    <property type="term" value="C:membrane"/>
    <property type="evidence" value="ECO:0007669"/>
    <property type="project" value="UniProtKB-SubCell"/>
</dbReference>
<feature type="transmembrane region" description="Helical" evidence="5">
    <location>
        <begin position="363"/>
        <end position="382"/>
    </location>
</feature>
<feature type="transmembrane region" description="Helical" evidence="5">
    <location>
        <begin position="259"/>
        <end position="278"/>
    </location>
</feature>
<keyword evidence="8" id="KW-1185">Reference proteome</keyword>
<organism evidence="7 8">
    <name type="scientific">Catenuloplanes indicus</name>
    <dbReference type="NCBI Taxonomy" id="137267"/>
    <lineage>
        <taxon>Bacteria</taxon>
        <taxon>Bacillati</taxon>
        <taxon>Actinomycetota</taxon>
        <taxon>Actinomycetes</taxon>
        <taxon>Micromonosporales</taxon>
        <taxon>Micromonosporaceae</taxon>
        <taxon>Catenuloplanes</taxon>
    </lineage>
</organism>
<evidence type="ECO:0000256" key="5">
    <source>
        <dbReference type="SAM" id="Phobius"/>
    </source>
</evidence>
<feature type="domain" description="Amino acid permease/ SLC12A" evidence="6">
    <location>
        <begin position="66"/>
        <end position="457"/>
    </location>
</feature>
<evidence type="ECO:0000256" key="2">
    <source>
        <dbReference type="ARBA" id="ARBA00022692"/>
    </source>
</evidence>
<protein>
    <submittedName>
        <fullName evidence="7">Amino acid transporter</fullName>
    </submittedName>
</protein>
<dbReference type="PIRSF" id="PIRSF006060">
    <property type="entry name" value="AA_transporter"/>
    <property type="match status" value="1"/>
</dbReference>
<proteinExistence type="predicted"/>
<dbReference type="AlphaFoldDB" id="A0AAE3VZN8"/>
<sequence>MTATTIPSRILLMSGVTRMRTHSKRPVSVADTLAGARLGIADLVVMVTSAAAPMTVIAAGATLQWAVTGQLGIPIAYLAVAAILTVFAVGLVDMSSHITNAGAFYAYITHGLGRHLGVGGSFIAVLAYNAMAVGMLGGAGAIASSWLADQFDVSVPWWICGLSFWALVTLFGVLRIDLNGRFLLFLLGGEILVAAGLAAVHVAHPAGGVLTFDALNPWSLFTGSGAVLMVIGVTGFVGFEQTVVYAEEAKRPERTVRQATFLSLALIGGLYAFASWAMSVAAGPDNIVAMATEHGTELTFVLAGPYIPAFVNILGHILFVTSLLAGYLAFHNTAARYHYSLGREGVLPSWLGRISARTGAPMAGSWLQSAIGFSVVMLYAAMSWDPELYLFFWGTCIGGLGVLILMTLTSAAIPAYTWIRRRSGEAASLLRGVVAPLVALVPLTWILVQTMLNIHIMLGLEPGDPLTWAAPVAFLSAAVLGVVWATVLRRARPEVYYRIGRGIRVDSHLAQPVGLAVGSAR</sequence>
<comment type="caution">
    <text evidence="7">The sequence shown here is derived from an EMBL/GenBank/DDBJ whole genome shotgun (WGS) entry which is preliminary data.</text>
</comment>
<feature type="transmembrane region" description="Helical" evidence="5">
    <location>
        <begin position="183"/>
        <end position="206"/>
    </location>
</feature>
<feature type="transmembrane region" description="Helical" evidence="5">
    <location>
        <begin position="73"/>
        <end position="95"/>
    </location>
</feature>
<evidence type="ECO:0000259" key="6">
    <source>
        <dbReference type="Pfam" id="PF00324"/>
    </source>
</evidence>
<dbReference type="Pfam" id="PF00324">
    <property type="entry name" value="AA_permease"/>
    <property type="match status" value="1"/>
</dbReference>
<dbReference type="PANTHER" id="PTHR42770">
    <property type="entry name" value="AMINO ACID TRANSPORTER-RELATED"/>
    <property type="match status" value="1"/>
</dbReference>
<dbReference type="Proteomes" id="UP001240236">
    <property type="component" value="Unassembled WGS sequence"/>
</dbReference>